<dbReference type="OrthoDB" id="3171994at2"/>
<sequence length="315" mass="34314">MRADRLVATLLLMQARGRVTAAEVAEELEVSVATARRDLEALSAAGIPVYPQPGRGGGWSLIGGARTDLSGLSEPEARALFLLAGASASANPEVKSALRKLVRALPQTFRADAEAAADAVIIDPARWGQRDRNRPGVVDLLQRAVVQRRRVRLEYERAGTRTTRMVDPWGLVDKDAIWYLIAGTERGSRTFRVDRIVNATRTDETFDRPADFDLSGAWEEVVGEMEQRRAATAATALIAPVLLPVLRDQQGRHCEVDGPVSDGRVRVRVTAPTPRMIAQQLAGWGADIEVLGPPEVCEELALIGAELVRRYGATR</sequence>
<keyword evidence="4" id="KW-0238">DNA-binding</keyword>
<evidence type="ECO:0000313" key="4">
    <source>
        <dbReference type="EMBL" id="SNY83118.1"/>
    </source>
</evidence>
<evidence type="ECO:0000256" key="2">
    <source>
        <dbReference type="ARBA" id="ARBA00023163"/>
    </source>
</evidence>
<keyword evidence="1" id="KW-0805">Transcription regulation</keyword>
<keyword evidence="2" id="KW-0804">Transcription</keyword>
<dbReference type="PANTHER" id="PTHR34580">
    <property type="match status" value="1"/>
</dbReference>
<feature type="domain" description="HTH deoR-type" evidence="3">
    <location>
        <begin position="2"/>
        <end position="67"/>
    </location>
</feature>
<proteinExistence type="predicted"/>
<accession>A0A285LDS6</accession>
<dbReference type="PROSITE" id="PS52050">
    <property type="entry name" value="WYL"/>
    <property type="match status" value="1"/>
</dbReference>
<evidence type="ECO:0000256" key="1">
    <source>
        <dbReference type="ARBA" id="ARBA00023015"/>
    </source>
</evidence>
<organism evidence="4 5">
    <name type="scientific">Nocardia amikacinitolerans</name>
    <dbReference type="NCBI Taxonomy" id="756689"/>
    <lineage>
        <taxon>Bacteria</taxon>
        <taxon>Bacillati</taxon>
        <taxon>Actinomycetota</taxon>
        <taxon>Actinomycetes</taxon>
        <taxon>Mycobacteriales</taxon>
        <taxon>Nocardiaceae</taxon>
        <taxon>Nocardia</taxon>
    </lineage>
</organism>
<dbReference type="Pfam" id="PF13280">
    <property type="entry name" value="WYL"/>
    <property type="match status" value="1"/>
</dbReference>
<reference evidence="4 5" key="1">
    <citation type="submission" date="2017-09" db="EMBL/GenBank/DDBJ databases">
        <authorList>
            <person name="Ehlers B."/>
            <person name="Leendertz F.H."/>
        </authorList>
    </citation>
    <scope>NUCLEOTIDE SEQUENCE [LARGE SCALE GENOMIC DNA]</scope>
    <source>
        <strain evidence="4 5">DSM 45537</strain>
    </source>
</reference>
<dbReference type="InterPro" id="IPR051534">
    <property type="entry name" value="CBASS_pafABC_assoc_protein"/>
</dbReference>
<dbReference type="PANTHER" id="PTHR34580:SF1">
    <property type="entry name" value="PROTEIN PAFC"/>
    <property type="match status" value="1"/>
</dbReference>
<evidence type="ECO:0000259" key="3">
    <source>
        <dbReference type="PROSITE" id="PS51000"/>
    </source>
</evidence>
<dbReference type="InterPro" id="IPR057727">
    <property type="entry name" value="WCX_dom"/>
</dbReference>
<evidence type="ECO:0000313" key="5">
    <source>
        <dbReference type="Proteomes" id="UP000219565"/>
    </source>
</evidence>
<dbReference type="InterPro" id="IPR036390">
    <property type="entry name" value="WH_DNA-bd_sf"/>
</dbReference>
<dbReference type="InterPro" id="IPR013196">
    <property type="entry name" value="HTH_11"/>
</dbReference>
<dbReference type="InterPro" id="IPR026881">
    <property type="entry name" value="WYL_dom"/>
</dbReference>
<keyword evidence="5" id="KW-1185">Reference proteome</keyword>
<dbReference type="AlphaFoldDB" id="A0A285LDS6"/>
<dbReference type="GO" id="GO:0003677">
    <property type="term" value="F:DNA binding"/>
    <property type="evidence" value="ECO:0007669"/>
    <property type="project" value="UniProtKB-KW"/>
</dbReference>
<dbReference type="PROSITE" id="PS51000">
    <property type="entry name" value="HTH_DEOR_2"/>
    <property type="match status" value="1"/>
</dbReference>
<dbReference type="GO" id="GO:0003700">
    <property type="term" value="F:DNA-binding transcription factor activity"/>
    <property type="evidence" value="ECO:0007669"/>
    <property type="project" value="InterPro"/>
</dbReference>
<dbReference type="SUPFAM" id="SSF46785">
    <property type="entry name" value="Winged helix' DNA-binding domain"/>
    <property type="match status" value="1"/>
</dbReference>
<dbReference type="InterPro" id="IPR028349">
    <property type="entry name" value="PafC-like"/>
</dbReference>
<dbReference type="InterPro" id="IPR036388">
    <property type="entry name" value="WH-like_DNA-bd_sf"/>
</dbReference>
<name>A0A285LDS6_9NOCA</name>
<dbReference type="Proteomes" id="UP000219565">
    <property type="component" value="Unassembled WGS sequence"/>
</dbReference>
<dbReference type="RefSeq" id="WP_097245763.1">
    <property type="nucleotide sequence ID" value="NZ_OBEG01000003.1"/>
</dbReference>
<dbReference type="EMBL" id="OBEG01000003">
    <property type="protein sequence ID" value="SNY83118.1"/>
    <property type="molecule type" value="Genomic_DNA"/>
</dbReference>
<dbReference type="Pfam" id="PF08279">
    <property type="entry name" value="HTH_11"/>
    <property type="match status" value="1"/>
</dbReference>
<dbReference type="STRING" id="1379680.GCA_001612615_03982"/>
<dbReference type="InterPro" id="IPR001034">
    <property type="entry name" value="DeoR_HTH"/>
</dbReference>
<dbReference type="Gene3D" id="1.10.10.10">
    <property type="entry name" value="Winged helix-like DNA-binding domain superfamily/Winged helix DNA-binding domain"/>
    <property type="match status" value="1"/>
</dbReference>
<gene>
    <name evidence="4" type="ORF">SAMN04244553_3498</name>
</gene>
<dbReference type="Pfam" id="PF25583">
    <property type="entry name" value="WCX"/>
    <property type="match status" value="1"/>
</dbReference>
<protein>
    <submittedName>
        <fullName evidence="4">Predicted DNA-binding transcriptional regulator YafY, contains an HTH and WYL domains</fullName>
    </submittedName>
</protein>
<dbReference type="PIRSF" id="PIRSF016838">
    <property type="entry name" value="PafC"/>
    <property type="match status" value="1"/>
</dbReference>